<protein>
    <submittedName>
        <fullName evidence="1">Uncharacterized protein</fullName>
    </submittedName>
</protein>
<dbReference type="EMBL" id="CAJNOQ010044167">
    <property type="protein sequence ID" value="CAF1632655.1"/>
    <property type="molecule type" value="Genomic_DNA"/>
</dbReference>
<name>A0A816DDD3_9BILA</name>
<dbReference type="Proteomes" id="UP000681722">
    <property type="component" value="Unassembled WGS sequence"/>
</dbReference>
<gene>
    <name evidence="1" type="ORF">GPM918_LOCUS44444</name>
    <name evidence="2" type="ORF">SRO942_LOCUS46302</name>
</gene>
<keyword evidence="3" id="KW-1185">Reference proteome</keyword>
<comment type="caution">
    <text evidence="1">The sequence shown here is derived from an EMBL/GenBank/DDBJ whole genome shotgun (WGS) entry which is preliminary data.</text>
</comment>
<proteinExistence type="predicted"/>
<accession>A0A816DDD3</accession>
<evidence type="ECO:0000313" key="3">
    <source>
        <dbReference type="Proteomes" id="UP000663829"/>
    </source>
</evidence>
<evidence type="ECO:0000313" key="1">
    <source>
        <dbReference type="EMBL" id="CAF1632655.1"/>
    </source>
</evidence>
<dbReference type="OrthoDB" id="10049799at2759"/>
<organism evidence="1 3">
    <name type="scientific">Didymodactylos carnosus</name>
    <dbReference type="NCBI Taxonomy" id="1234261"/>
    <lineage>
        <taxon>Eukaryota</taxon>
        <taxon>Metazoa</taxon>
        <taxon>Spiralia</taxon>
        <taxon>Gnathifera</taxon>
        <taxon>Rotifera</taxon>
        <taxon>Eurotatoria</taxon>
        <taxon>Bdelloidea</taxon>
        <taxon>Philodinida</taxon>
        <taxon>Philodinidae</taxon>
        <taxon>Didymodactylos</taxon>
    </lineage>
</organism>
<dbReference type="AlphaFoldDB" id="A0A816DDD3"/>
<dbReference type="Proteomes" id="UP000663829">
    <property type="component" value="Unassembled WGS sequence"/>
</dbReference>
<reference evidence="1" key="1">
    <citation type="submission" date="2021-02" db="EMBL/GenBank/DDBJ databases">
        <authorList>
            <person name="Nowell W R."/>
        </authorList>
    </citation>
    <scope>NUCLEOTIDE SEQUENCE</scope>
</reference>
<dbReference type="EMBL" id="CAJOBC010112166">
    <property type="protein sequence ID" value="CAF4533793.1"/>
    <property type="molecule type" value="Genomic_DNA"/>
</dbReference>
<sequence length="264" mass="31697">MTNNTIFLYRRDLRLFQIIDNKEDFTLVWLDKYIDDSTKTQHLQTSLQQLNNYVQFFTDIKLCLNFIQTIKYEKLFLILSPSISIEVLQQIHSLSLLNSVFIFCYCEQDNCDQYVLLPKIYCKIVGLFRDKETLLKSIKHSLDLAKRQIRAFNLFDQQEQKTAKDLTTNQASFLWYQLLIIVLRKMPHNQCAKEQMLAMCRDYYRNDIHELEKIRVFSETYSSDKAIEWFTANSFIYRLLNKALRTEDVHLLHLFRFYITDLCT</sequence>
<evidence type="ECO:0000313" key="2">
    <source>
        <dbReference type="EMBL" id="CAF4533793.1"/>
    </source>
</evidence>